<dbReference type="AlphaFoldDB" id="A0A7J7FQL8"/>
<dbReference type="Gene3D" id="1.25.40.10">
    <property type="entry name" value="Tetratricopeptide repeat domain"/>
    <property type="match status" value="2"/>
</dbReference>
<dbReference type="PROSITE" id="PS51375">
    <property type="entry name" value="PPR"/>
    <property type="match status" value="2"/>
</dbReference>
<dbReference type="InterPro" id="IPR046960">
    <property type="entry name" value="PPR_At4g14850-like_plant"/>
</dbReference>
<keyword evidence="1" id="KW-0677">Repeat</keyword>
<dbReference type="GO" id="GO:0003723">
    <property type="term" value="F:RNA binding"/>
    <property type="evidence" value="ECO:0007669"/>
    <property type="project" value="InterPro"/>
</dbReference>
<accession>A0A7J7FQL8</accession>
<reference evidence="4" key="1">
    <citation type="journal article" date="2020" name="Nat. Commun.">
        <title>Genome assembly of wild tea tree DASZ reveals pedigree and selection history of tea varieties.</title>
        <authorList>
            <person name="Zhang W."/>
            <person name="Zhang Y."/>
            <person name="Qiu H."/>
            <person name="Guo Y."/>
            <person name="Wan H."/>
            <person name="Zhang X."/>
            <person name="Scossa F."/>
            <person name="Alseekh S."/>
            <person name="Zhang Q."/>
            <person name="Wang P."/>
            <person name="Xu L."/>
            <person name="Schmidt M.H."/>
            <person name="Jia X."/>
            <person name="Li D."/>
            <person name="Zhu A."/>
            <person name="Guo F."/>
            <person name="Chen W."/>
            <person name="Ni D."/>
            <person name="Usadel B."/>
            <person name="Fernie A.R."/>
            <person name="Wen W."/>
        </authorList>
    </citation>
    <scope>NUCLEOTIDE SEQUENCE [LARGE SCALE GENOMIC DNA]</scope>
    <source>
        <strain evidence="4">cv. G240</strain>
    </source>
</reference>
<protein>
    <recommendedName>
        <fullName evidence="5">Pentatricopeptide repeat-containing protein</fullName>
    </recommendedName>
</protein>
<organism evidence="3 4">
    <name type="scientific">Camellia sinensis</name>
    <name type="common">Tea plant</name>
    <name type="synonym">Thea sinensis</name>
    <dbReference type="NCBI Taxonomy" id="4442"/>
    <lineage>
        <taxon>Eukaryota</taxon>
        <taxon>Viridiplantae</taxon>
        <taxon>Streptophyta</taxon>
        <taxon>Embryophyta</taxon>
        <taxon>Tracheophyta</taxon>
        <taxon>Spermatophyta</taxon>
        <taxon>Magnoliopsida</taxon>
        <taxon>eudicotyledons</taxon>
        <taxon>Gunneridae</taxon>
        <taxon>Pentapetalae</taxon>
        <taxon>asterids</taxon>
        <taxon>Ericales</taxon>
        <taxon>Theaceae</taxon>
        <taxon>Camellia</taxon>
    </lineage>
</organism>
<reference evidence="3 4" key="2">
    <citation type="submission" date="2020-07" db="EMBL/GenBank/DDBJ databases">
        <title>Genome assembly of wild tea tree DASZ reveals pedigree and selection history of tea varieties.</title>
        <authorList>
            <person name="Zhang W."/>
        </authorList>
    </citation>
    <scope>NUCLEOTIDE SEQUENCE [LARGE SCALE GENOMIC DNA]</scope>
    <source>
        <strain evidence="4">cv. G240</strain>
        <tissue evidence="3">Leaf</tissue>
    </source>
</reference>
<evidence type="ECO:0000313" key="3">
    <source>
        <dbReference type="EMBL" id="KAF5930287.1"/>
    </source>
</evidence>
<dbReference type="NCBIfam" id="TIGR00756">
    <property type="entry name" value="PPR"/>
    <property type="match status" value="2"/>
</dbReference>
<dbReference type="Pfam" id="PF13041">
    <property type="entry name" value="PPR_2"/>
    <property type="match status" value="2"/>
</dbReference>
<proteinExistence type="predicted"/>
<dbReference type="Proteomes" id="UP000593564">
    <property type="component" value="Unassembled WGS sequence"/>
</dbReference>
<keyword evidence="4" id="KW-1185">Reference proteome</keyword>
<evidence type="ECO:0000313" key="4">
    <source>
        <dbReference type="Proteomes" id="UP000593564"/>
    </source>
</evidence>
<evidence type="ECO:0000256" key="2">
    <source>
        <dbReference type="PROSITE-ProRule" id="PRU00708"/>
    </source>
</evidence>
<evidence type="ECO:0008006" key="5">
    <source>
        <dbReference type="Google" id="ProtNLM"/>
    </source>
</evidence>
<feature type="repeat" description="PPR" evidence="2">
    <location>
        <begin position="183"/>
        <end position="217"/>
    </location>
</feature>
<feature type="repeat" description="PPR" evidence="2">
    <location>
        <begin position="86"/>
        <end position="120"/>
    </location>
</feature>
<dbReference type="GO" id="GO:0009451">
    <property type="term" value="P:RNA modification"/>
    <property type="evidence" value="ECO:0007669"/>
    <property type="project" value="InterPro"/>
</dbReference>
<evidence type="ECO:0000256" key="1">
    <source>
        <dbReference type="ARBA" id="ARBA00022737"/>
    </source>
</evidence>
<dbReference type="EMBL" id="JACBKZ010000015">
    <property type="protein sequence ID" value="KAF5930287.1"/>
    <property type="molecule type" value="Genomic_DNA"/>
</dbReference>
<comment type="caution">
    <text evidence="3">The sequence shown here is derived from an EMBL/GenBank/DDBJ whole genome shotgun (WGS) entry which is preliminary data.</text>
</comment>
<sequence length="291" mass="33195">MYKYNPQSFHASLIKNGLLYNNNVYQSNLLLRSYIKSQSFIEAHKLLHLLPHPNLVSYNTILSGFFKSSLLLSQALNFFDSIPQKNCQSWNIVISGFAQHQRLQQALTHFIKMCRCSIKPDNYTYSIVLPCCDFEFGKQVHAEVVKVFNLSDEFLGTNLLRMYSGPGEMDSAKKVFDEMPRRDLVTWNALIFCYSKCGMGHVGVELFRQMGIEGVISDGYTYAIVLNEFASRSQVFGGNASAFIDFTMWDLLGLLYYAVLLPQLCCCLRRCLTQMLFLGHQLFLDSDIVGV</sequence>
<gene>
    <name evidence="3" type="ORF">HYC85_031160</name>
</gene>
<dbReference type="InterPro" id="IPR002885">
    <property type="entry name" value="PPR_rpt"/>
</dbReference>
<dbReference type="InterPro" id="IPR011990">
    <property type="entry name" value="TPR-like_helical_dom_sf"/>
</dbReference>
<dbReference type="PANTHER" id="PTHR47926">
    <property type="entry name" value="PENTATRICOPEPTIDE REPEAT-CONTAINING PROTEIN"/>
    <property type="match status" value="1"/>
</dbReference>
<name>A0A7J7FQL8_CAMSI</name>